<feature type="region of interest" description="Disordered" evidence="1">
    <location>
        <begin position="135"/>
        <end position="172"/>
    </location>
</feature>
<reference evidence="3 4" key="1">
    <citation type="journal article" date="2023" name="IScience">
        <title>Expanded male sex-determining region conserved during the evolution of homothallism in the green alga Volvox.</title>
        <authorList>
            <person name="Yamamoto K."/>
            <person name="Matsuzaki R."/>
            <person name="Mahakham W."/>
            <person name="Heman W."/>
            <person name="Sekimoto H."/>
            <person name="Kawachi M."/>
            <person name="Minakuchi Y."/>
            <person name="Toyoda A."/>
            <person name="Nozaki H."/>
        </authorList>
    </citation>
    <scope>NUCLEOTIDE SEQUENCE [LARGE SCALE GENOMIC DNA]</scope>
    <source>
        <strain evidence="3 4">NIES-4468</strain>
    </source>
</reference>
<evidence type="ECO:0000256" key="1">
    <source>
        <dbReference type="SAM" id="MobiDB-lite"/>
    </source>
</evidence>
<sequence>MAPVVFNAAVTAPAVGEGGSATGIPATTADDSVDCTPPPAAITPREVVITPYTPTRADLVLGVRVRLAAPHQDQQACNSASSPLNYQLRPPVTSVKQDQQQAVRHTTTECKRQPYTMKVQTFTTQHCAAGSRMLGRSSANTVAPPSPQSGDDASMGQGKVDNGLRNGATGNHGPIHQAVEDDVVTLLPVLRGKGNFGRVYEGLWRGQAVAVKVLLLEQLAAFGMSLPGHTNCLPQQQTSNLRQDSTWWRNGSWLHRAEEEEDDEQEEVEDKEEQLRAGEVPEGMKELGVPGPSSCGGHMAHGSAASVDLAAGDDEALLSSAPDPPQPQANMTVTDIPNPITDHHHMLTSLEQEVQVLGRCFHPNVVQLLAACLTPPRVCLVMELMDTSLDTLLYGQKGSHESRLVSSDDRDESNIGGPSKLQQLLPLPKVLHIAAQIAAALEYLHPTIVHRDLKGGTSPVATNLAVPTFPGVSGHPHPVSHADFSEISGFPRFSTHHQHPAESAESTKASTPLLVSSQVTLIGVVTVHRHGGTLPLTLGSLARSQSG</sequence>
<dbReference type="InterPro" id="IPR011009">
    <property type="entry name" value="Kinase-like_dom_sf"/>
</dbReference>
<dbReference type="EMBL" id="BSDZ01000005">
    <property type="protein sequence ID" value="GLI60235.1"/>
    <property type="molecule type" value="Genomic_DNA"/>
</dbReference>
<dbReference type="Gene3D" id="3.30.200.20">
    <property type="entry name" value="Phosphorylase Kinase, domain 1"/>
    <property type="match status" value="2"/>
</dbReference>
<comment type="caution">
    <text evidence="3">The sequence shown here is derived from an EMBL/GenBank/DDBJ whole genome shotgun (WGS) entry which is preliminary data.</text>
</comment>
<dbReference type="Pfam" id="PF07714">
    <property type="entry name" value="PK_Tyr_Ser-Thr"/>
    <property type="match status" value="1"/>
</dbReference>
<protein>
    <recommendedName>
        <fullName evidence="2">Protein kinase domain-containing protein</fullName>
    </recommendedName>
</protein>
<proteinExistence type="predicted"/>
<dbReference type="InterPro" id="IPR001245">
    <property type="entry name" value="Ser-Thr/Tyr_kinase_cat_dom"/>
</dbReference>
<name>A0ABQ5RRP1_9CHLO</name>
<accession>A0ABQ5RRP1</accession>
<feature type="domain" description="Protein kinase" evidence="2">
    <location>
        <begin position="185"/>
        <end position="547"/>
    </location>
</feature>
<dbReference type="InterPro" id="IPR000719">
    <property type="entry name" value="Prot_kinase_dom"/>
</dbReference>
<dbReference type="Proteomes" id="UP001165090">
    <property type="component" value="Unassembled WGS sequence"/>
</dbReference>
<dbReference type="PANTHER" id="PTHR44329:SF214">
    <property type="entry name" value="PROTEIN KINASE DOMAIN-CONTAINING PROTEIN"/>
    <property type="match status" value="1"/>
</dbReference>
<organism evidence="3 4">
    <name type="scientific">Volvox africanus</name>
    <dbReference type="NCBI Taxonomy" id="51714"/>
    <lineage>
        <taxon>Eukaryota</taxon>
        <taxon>Viridiplantae</taxon>
        <taxon>Chlorophyta</taxon>
        <taxon>core chlorophytes</taxon>
        <taxon>Chlorophyceae</taxon>
        <taxon>CS clade</taxon>
        <taxon>Chlamydomonadales</taxon>
        <taxon>Volvocaceae</taxon>
        <taxon>Volvox</taxon>
    </lineage>
</organism>
<evidence type="ECO:0000259" key="2">
    <source>
        <dbReference type="PROSITE" id="PS50011"/>
    </source>
</evidence>
<dbReference type="PANTHER" id="PTHR44329">
    <property type="entry name" value="SERINE/THREONINE-PROTEIN KINASE TNNI3K-RELATED"/>
    <property type="match status" value="1"/>
</dbReference>
<feature type="compositionally biased region" description="Polar residues" evidence="1">
    <location>
        <begin position="137"/>
        <end position="151"/>
    </location>
</feature>
<feature type="compositionally biased region" description="Acidic residues" evidence="1">
    <location>
        <begin position="259"/>
        <end position="272"/>
    </location>
</feature>
<feature type="region of interest" description="Disordered" evidence="1">
    <location>
        <begin position="490"/>
        <end position="509"/>
    </location>
</feature>
<dbReference type="SUPFAM" id="SSF56112">
    <property type="entry name" value="Protein kinase-like (PK-like)"/>
    <property type="match status" value="1"/>
</dbReference>
<dbReference type="Gene3D" id="1.10.510.10">
    <property type="entry name" value="Transferase(Phosphotransferase) domain 1"/>
    <property type="match status" value="1"/>
</dbReference>
<evidence type="ECO:0000313" key="3">
    <source>
        <dbReference type="EMBL" id="GLI60235.1"/>
    </source>
</evidence>
<dbReference type="InterPro" id="IPR051681">
    <property type="entry name" value="Ser/Thr_Kinases-Pseudokinases"/>
</dbReference>
<dbReference type="PROSITE" id="PS50011">
    <property type="entry name" value="PROTEIN_KINASE_DOM"/>
    <property type="match status" value="1"/>
</dbReference>
<keyword evidence="4" id="KW-1185">Reference proteome</keyword>
<gene>
    <name evidence="3" type="ORF">VaNZ11_002324</name>
</gene>
<feature type="region of interest" description="Disordered" evidence="1">
    <location>
        <begin position="257"/>
        <end position="285"/>
    </location>
</feature>
<evidence type="ECO:0000313" key="4">
    <source>
        <dbReference type="Proteomes" id="UP001165090"/>
    </source>
</evidence>